<feature type="region of interest" description="Disordered" evidence="5">
    <location>
        <begin position="222"/>
        <end position="245"/>
    </location>
</feature>
<comment type="subcellular location">
    <subcellularLocation>
        <location evidence="1">Nucleus</location>
    </subcellularLocation>
</comment>
<keyword evidence="9" id="KW-1185">Reference proteome</keyword>
<dbReference type="Proteomes" id="UP001488838">
    <property type="component" value="Unassembled WGS sequence"/>
</dbReference>
<dbReference type="PANTHER" id="PTHR10816:SF14">
    <property type="entry name" value="E3 UBIQUITIN-PROTEIN LIGASE IRF2BPL-RELATED"/>
    <property type="match status" value="1"/>
</dbReference>
<evidence type="ECO:0000313" key="9">
    <source>
        <dbReference type="Proteomes" id="UP001488838"/>
    </source>
</evidence>
<keyword evidence="3" id="KW-0862">Zinc</keyword>
<evidence type="ECO:0000256" key="3">
    <source>
        <dbReference type="ARBA" id="ARBA00022771"/>
    </source>
</evidence>
<dbReference type="InterPro" id="IPR057414">
    <property type="entry name" value="Zf-C3HC4_IRF-2BP1_2"/>
</dbReference>
<feature type="region of interest" description="Disordered" evidence="5">
    <location>
        <begin position="257"/>
        <end position="286"/>
    </location>
</feature>
<dbReference type="PANTHER" id="PTHR10816">
    <property type="entry name" value="MYELIN TRANSCRIPTION FACTOR 1-RELATED"/>
    <property type="match status" value="1"/>
</dbReference>
<dbReference type="Pfam" id="PF25454">
    <property type="entry name" value="zf-C3HC4_IRF-2BP1_2"/>
    <property type="match status" value="1"/>
</dbReference>
<sequence length="416" mass="44338">SALAEREPVKPCGGVGPQAQDGALQEGPLVAGVTVLAFNAVSKPSMDYELKLFIEYPTGSSNMYSRVSGVAKQMYQDYMKDFGRGLSSGFKYLEYEKKHGSSDWCDWRLHGDLFPEAVHFFNEGVPGADVLPQLYLDASCPMLPTVLVSLSRTLSASPGTGVLPPAAPTVWGTASSLRKRKASPEPSDSAEGALKLGEEQQRQQWMANQSKALKLTMSTGGFATPAHAAGEHPPPISGTSFQSDHPARSVADILGTAHSPKVGSSVHSITASTRRNSSIPVSPTSVPGNRRLVSCNGDLNLQVAPPLPSAHSGMDQVHPQNIPDSPMANSGPLCCAICHESLEDTHFVQCPSVPSYKFCFPCYRENIKAQGATGEVYCPSGEKCPLVGSNVPWAFMQGEIATILAGDVKVKKERDP</sequence>
<evidence type="ECO:0000256" key="2">
    <source>
        <dbReference type="ARBA" id="ARBA00010802"/>
    </source>
</evidence>
<dbReference type="InterPro" id="IPR058682">
    <property type="entry name" value="IRF-2BP1/2-like_M"/>
</dbReference>
<feature type="compositionally biased region" description="Polar residues" evidence="5">
    <location>
        <begin position="265"/>
        <end position="286"/>
    </location>
</feature>
<dbReference type="GO" id="GO:0005634">
    <property type="term" value="C:nucleus"/>
    <property type="evidence" value="ECO:0007669"/>
    <property type="project" value="UniProtKB-SubCell"/>
</dbReference>
<comment type="caution">
    <text evidence="8">The sequence shown here is derived from an EMBL/GenBank/DDBJ whole genome shotgun (WGS) entry which is preliminary data.</text>
</comment>
<feature type="non-terminal residue" evidence="8">
    <location>
        <position position="1"/>
    </location>
</feature>
<accession>A0AAW0HCC5</accession>
<keyword evidence="3" id="KW-0479">Metal-binding</keyword>
<dbReference type="EMBL" id="JBBHLL010000556">
    <property type="protein sequence ID" value="KAK7800343.1"/>
    <property type="molecule type" value="Genomic_DNA"/>
</dbReference>
<evidence type="ECO:0008006" key="10">
    <source>
        <dbReference type="Google" id="ProtNLM"/>
    </source>
</evidence>
<dbReference type="GO" id="GO:0006357">
    <property type="term" value="P:regulation of transcription by RNA polymerase II"/>
    <property type="evidence" value="ECO:0007669"/>
    <property type="project" value="TreeGrafter"/>
</dbReference>
<feature type="domain" description="Interferon regulatory factor 2-binding protein 1/2-like C3HC4 zinc finger" evidence="6">
    <location>
        <begin position="333"/>
        <end position="404"/>
    </location>
</feature>
<dbReference type="Gene3D" id="1.10.10.1580">
    <property type="entry name" value="Interferon regulatory factor 2-binding protein"/>
    <property type="match status" value="1"/>
</dbReference>
<comment type="similarity">
    <text evidence="2">Belongs to the IRF2BP family.</text>
</comment>
<dbReference type="GO" id="GO:0003714">
    <property type="term" value="F:transcription corepressor activity"/>
    <property type="evidence" value="ECO:0007669"/>
    <property type="project" value="TreeGrafter"/>
</dbReference>
<dbReference type="SUPFAM" id="SSF57850">
    <property type="entry name" value="RING/U-box"/>
    <property type="match status" value="1"/>
</dbReference>
<keyword evidence="4" id="KW-0539">Nucleus</keyword>
<dbReference type="GO" id="GO:0008270">
    <property type="term" value="F:zinc ion binding"/>
    <property type="evidence" value="ECO:0007669"/>
    <property type="project" value="UniProtKB-KW"/>
</dbReference>
<evidence type="ECO:0000313" key="8">
    <source>
        <dbReference type="EMBL" id="KAK7800343.1"/>
    </source>
</evidence>
<evidence type="ECO:0000259" key="6">
    <source>
        <dbReference type="Pfam" id="PF25454"/>
    </source>
</evidence>
<dbReference type="AlphaFoldDB" id="A0AAW0HCC5"/>
<evidence type="ECO:0000259" key="7">
    <source>
        <dbReference type="Pfam" id="PF25457"/>
    </source>
</evidence>
<gene>
    <name evidence="8" type="ORF">U0070_013438</name>
</gene>
<dbReference type="CDD" id="cd16717">
    <property type="entry name" value="vRING-HC_IRF2BPL"/>
    <property type="match status" value="1"/>
</dbReference>
<dbReference type="InterPro" id="IPR044882">
    <property type="entry name" value="I2BP1/2_C3HC4-RING_sf"/>
</dbReference>
<organism evidence="8 9">
    <name type="scientific">Myodes glareolus</name>
    <name type="common">Bank vole</name>
    <name type="synonym">Clethrionomys glareolus</name>
    <dbReference type="NCBI Taxonomy" id="447135"/>
    <lineage>
        <taxon>Eukaryota</taxon>
        <taxon>Metazoa</taxon>
        <taxon>Chordata</taxon>
        <taxon>Craniata</taxon>
        <taxon>Vertebrata</taxon>
        <taxon>Euteleostomi</taxon>
        <taxon>Mammalia</taxon>
        <taxon>Eutheria</taxon>
        <taxon>Euarchontoglires</taxon>
        <taxon>Glires</taxon>
        <taxon>Rodentia</taxon>
        <taxon>Myomorpha</taxon>
        <taxon>Muroidea</taxon>
        <taxon>Cricetidae</taxon>
        <taxon>Arvicolinae</taxon>
        <taxon>Myodes</taxon>
    </lineage>
</organism>
<reference evidence="8 9" key="1">
    <citation type="journal article" date="2023" name="bioRxiv">
        <title>Conserved and derived expression patterns and positive selection on dental genes reveal complex evolutionary context of ever-growing rodent molars.</title>
        <authorList>
            <person name="Calamari Z.T."/>
            <person name="Song A."/>
            <person name="Cohen E."/>
            <person name="Akter M."/>
            <person name="Roy R.D."/>
            <person name="Hallikas O."/>
            <person name="Christensen M.M."/>
            <person name="Li P."/>
            <person name="Marangoni P."/>
            <person name="Jernvall J."/>
            <person name="Klein O.D."/>
        </authorList>
    </citation>
    <scope>NUCLEOTIDE SEQUENCE [LARGE SCALE GENOMIC DNA]</scope>
    <source>
        <strain evidence="8">V071</strain>
    </source>
</reference>
<dbReference type="FunFam" id="1.10.10.1580:FF:000001">
    <property type="entry name" value="interferon regulatory factor 2-binding protein 2"/>
    <property type="match status" value="1"/>
</dbReference>
<protein>
    <recommendedName>
        <fullName evidence="10">Interferon regulatory factor 2-binding protein-like</fullName>
    </recommendedName>
</protein>
<evidence type="ECO:0000256" key="1">
    <source>
        <dbReference type="ARBA" id="ARBA00004123"/>
    </source>
</evidence>
<feature type="domain" description="IRF-2BP1/2-like middle" evidence="7">
    <location>
        <begin position="35"/>
        <end position="134"/>
    </location>
</feature>
<evidence type="ECO:0000256" key="4">
    <source>
        <dbReference type="ARBA" id="ARBA00023242"/>
    </source>
</evidence>
<keyword evidence="3" id="KW-0863">Zinc-finger</keyword>
<name>A0AAW0HCC5_MYOGA</name>
<dbReference type="Pfam" id="PF25457">
    <property type="entry name" value="IRF-2BP1_2_M"/>
    <property type="match status" value="1"/>
</dbReference>
<proteinExistence type="inferred from homology"/>
<evidence type="ECO:0000256" key="5">
    <source>
        <dbReference type="SAM" id="MobiDB-lite"/>
    </source>
</evidence>